<dbReference type="AlphaFoldDB" id="A0A7C2TM33"/>
<dbReference type="Proteomes" id="UP000885986">
    <property type="component" value="Unassembled WGS sequence"/>
</dbReference>
<accession>A0A7C2TM33</accession>
<reference evidence="2" key="1">
    <citation type="journal article" date="2020" name="mSystems">
        <title>Genome- and Community-Level Interaction Insights into Carbon Utilization and Element Cycling Functions of Hydrothermarchaeota in Hydrothermal Sediment.</title>
        <authorList>
            <person name="Zhou Z."/>
            <person name="Liu Y."/>
            <person name="Xu W."/>
            <person name="Pan J."/>
            <person name="Luo Z.H."/>
            <person name="Li M."/>
        </authorList>
    </citation>
    <scope>NUCLEOTIDE SEQUENCE [LARGE SCALE GENOMIC DNA]</scope>
    <source>
        <strain evidence="2">SpSt-1224</strain>
    </source>
</reference>
<dbReference type="Pfam" id="PF06103">
    <property type="entry name" value="DUF948"/>
    <property type="match status" value="1"/>
</dbReference>
<evidence type="ECO:0000313" key="2">
    <source>
        <dbReference type="EMBL" id="HET98122.1"/>
    </source>
</evidence>
<proteinExistence type="predicted"/>
<keyword evidence="1" id="KW-0472">Membrane</keyword>
<name>A0A7C2TM33_9BACT</name>
<feature type="transmembrane region" description="Helical" evidence="1">
    <location>
        <begin position="6"/>
        <end position="27"/>
    </location>
</feature>
<protein>
    <submittedName>
        <fullName evidence="2">DUF948 domain-containing protein</fullName>
    </submittedName>
</protein>
<evidence type="ECO:0000256" key="1">
    <source>
        <dbReference type="SAM" id="Phobius"/>
    </source>
</evidence>
<comment type="caution">
    <text evidence="2">The sequence shown here is derived from an EMBL/GenBank/DDBJ whole genome shotgun (WGS) entry which is preliminary data.</text>
</comment>
<keyword evidence="1" id="KW-1133">Transmembrane helix</keyword>
<dbReference type="InterPro" id="IPR009293">
    <property type="entry name" value="UPF0478"/>
</dbReference>
<dbReference type="EMBL" id="DSDS01000127">
    <property type="protein sequence ID" value="HET98122.1"/>
    <property type="molecule type" value="Genomic_DNA"/>
</dbReference>
<organism evidence="2">
    <name type="scientific">Desulfurivibrio alkaliphilus</name>
    <dbReference type="NCBI Taxonomy" id="427923"/>
    <lineage>
        <taxon>Bacteria</taxon>
        <taxon>Pseudomonadati</taxon>
        <taxon>Thermodesulfobacteriota</taxon>
        <taxon>Desulfobulbia</taxon>
        <taxon>Desulfobulbales</taxon>
        <taxon>Desulfobulbaceae</taxon>
        <taxon>Desulfurivibrio</taxon>
    </lineage>
</organism>
<keyword evidence="1" id="KW-0812">Transmembrane</keyword>
<gene>
    <name evidence="2" type="ORF">ENN98_05445</name>
</gene>
<sequence>MTPLDIFLIFTACGVAILTAVLVPTLLQLKRTYRKVEDTLKILEKELTPMSRKITEAASELELLAATCNARVEEADVVLRTARQAGDTLLLTSRAMKDSIRPIISGIGGLSAGLQMFSRALFSGRKKN</sequence>